<protein>
    <submittedName>
        <fullName evidence="1">CTP synthase</fullName>
    </submittedName>
</protein>
<keyword evidence="2" id="KW-1185">Reference proteome</keyword>
<accession>A0ABS9VV60</accession>
<reference evidence="1 2" key="1">
    <citation type="journal article" date="2021" name="Environ. Microbiol.">
        <title>Genetic insights into the dark matter of the mammalian gut microbiota through targeted genome reconstruction.</title>
        <authorList>
            <person name="Lugli G.A."/>
            <person name="Alessandri G."/>
            <person name="Milani C."/>
            <person name="Viappiani A."/>
            <person name="Fontana F."/>
            <person name="Tarracchini C."/>
            <person name="Mancabelli L."/>
            <person name="Argentini C."/>
            <person name="Ruiz L."/>
            <person name="Margolles A."/>
            <person name="van Sinderen D."/>
            <person name="Turroni F."/>
            <person name="Ventura M."/>
        </authorList>
    </citation>
    <scope>NUCLEOTIDE SEQUENCE [LARGE SCALE GENOMIC DNA]</scope>
    <source>
        <strain evidence="1 2">MA1</strain>
    </source>
</reference>
<name>A0ABS9VV60_9BIFI</name>
<dbReference type="EMBL" id="JAFEJT020000023">
    <property type="protein sequence ID" value="MCH9275982.1"/>
    <property type="molecule type" value="Genomic_DNA"/>
</dbReference>
<dbReference type="RefSeq" id="WP_241513687.1">
    <property type="nucleotide sequence ID" value="NZ_JAFEJT020000023.1"/>
</dbReference>
<evidence type="ECO:0000313" key="2">
    <source>
        <dbReference type="Proteomes" id="UP000710815"/>
    </source>
</evidence>
<gene>
    <name evidence="1" type="ORF">JS533_006810</name>
</gene>
<reference evidence="1 2" key="2">
    <citation type="journal article" date="2021" name="Syst. Appl. Microbiol.">
        <title>Phylogenetic classification of ten novel species belonging to the genus Bifidobacterium comprising B. phasiani sp. nov., B. pongonis sp. nov., B. saguinibicoloris sp. nov., B. colobi sp. nov., B. simiiventris sp. nov., B. santillanense sp. nov., B. miconis sp. nov., B. amazonense sp. nov., B. pluvialisilvae sp. nov., and B. miconisargentati sp. nov.</title>
        <authorList>
            <person name="Lugli G.A."/>
            <person name="Calvete-Torre I."/>
            <person name="Alessandri G."/>
            <person name="Milani C."/>
            <person name="Turroni F."/>
            <person name="Laiolo P."/>
            <person name="Ossiprandi M.C."/>
            <person name="Margolles A."/>
            <person name="Ruiz L."/>
            <person name="Ventura M."/>
        </authorList>
    </citation>
    <scope>NUCLEOTIDE SEQUENCE [LARGE SCALE GENOMIC DNA]</scope>
    <source>
        <strain evidence="1 2">MA1</strain>
    </source>
</reference>
<dbReference type="Proteomes" id="UP000710815">
    <property type="component" value="Unassembled WGS sequence"/>
</dbReference>
<comment type="caution">
    <text evidence="1">The sequence shown here is derived from an EMBL/GenBank/DDBJ whole genome shotgun (WGS) entry which is preliminary data.</text>
</comment>
<sequence>MINGMRTHKGLDRLISAAEAAWRCFWPKTNAEKKAVSRRLHDGELVRPHRNMYARVVYWDSLNPAERSRHVIRSLHEQYPHRVFAGLSAAAIMQLEYPWSLHDGGMVFIATRQSSNAGRAYGKLRRISMTDVPVCEVGCLLLDGEYGRAGMDVVVSDDVGAMVPANRIICIIPVTSPARTLVDCGLRYEFAQALPMVDSALRRQLVTKREIAAACDGVRADCVRVRRLLHYADPLSENGGESWCRAVIIELGFVAPRLQHEFVDPETGFRCRVDFVWFLPDGRIVVLEYDGMRKYVDPTMTGGRDVRAVVQKERLRQDTLVHNHVTMVIRTDYVEVMRRTPLRVKLTDAGIPQLSG</sequence>
<proteinExistence type="predicted"/>
<evidence type="ECO:0000313" key="1">
    <source>
        <dbReference type="EMBL" id="MCH9275982.1"/>
    </source>
</evidence>
<organism evidence="1 2">
    <name type="scientific">Bifidobacterium amazonense</name>
    <dbReference type="NCBI Taxonomy" id="2809027"/>
    <lineage>
        <taxon>Bacteria</taxon>
        <taxon>Bacillati</taxon>
        <taxon>Actinomycetota</taxon>
        <taxon>Actinomycetes</taxon>
        <taxon>Bifidobacteriales</taxon>
        <taxon>Bifidobacteriaceae</taxon>
        <taxon>Bifidobacterium</taxon>
    </lineage>
</organism>